<dbReference type="Pfam" id="PF08240">
    <property type="entry name" value="ADH_N"/>
    <property type="match status" value="1"/>
</dbReference>
<protein>
    <submittedName>
        <fullName evidence="3">NAD(P)-dependent alcohol dehydrogenase</fullName>
    </submittedName>
</protein>
<dbReference type="PROSITE" id="PS01162">
    <property type="entry name" value="QOR_ZETA_CRYSTAL"/>
    <property type="match status" value="1"/>
</dbReference>
<keyword evidence="1" id="KW-0472">Membrane</keyword>
<dbReference type="Gene3D" id="3.90.180.10">
    <property type="entry name" value="Medium-chain alcohol dehydrogenases, catalytic domain"/>
    <property type="match status" value="1"/>
</dbReference>
<organism evidence="3">
    <name type="scientific">Leptolyngbya sp. NK1-12</name>
    <dbReference type="NCBI Taxonomy" id="2547451"/>
    <lineage>
        <taxon>Bacteria</taxon>
        <taxon>Bacillati</taxon>
        <taxon>Cyanobacteriota</taxon>
        <taxon>Cyanophyceae</taxon>
        <taxon>Leptolyngbyales</taxon>
        <taxon>Leptolyngbyaceae</taxon>
        <taxon>Leptolyngbya group</taxon>
        <taxon>Leptolyngbya</taxon>
    </lineage>
</organism>
<keyword evidence="1" id="KW-1133">Transmembrane helix</keyword>
<dbReference type="PANTHER" id="PTHR11695:SF648">
    <property type="entry name" value="ZINC-BINDING OXIDOREDUCTASE"/>
    <property type="match status" value="1"/>
</dbReference>
<dbReference type="CDD" id="cd08267">
    <property type="entry name" value="MDR1"/>
    <property type="match status" value="1"/>
</dbReference>
<evidence type="ECO:0000256" key="1">
    <source>
        <dbReference type="SAM" id="Phobius"/>
    </source>
</evidence>
<dbReference type="Gene3D" id="3.40.50.720">
    <property type="entry name" value="NAD(P)-binding Rossmann-like Domain"/>
    <property type="match status" value="1"/>
</dbReference>
<feature type="transmembrane region" description="Helical" evidence="1">
    <location>
        <begin position="238"/>
        <end position="258"/>
    </location>
</feature>
<dbReference type="GO" id="GO:0016491">
    <property type="term" value="F:oxidoreductase activity"/>
    <property type="evidence" value="ECO:0007669"/>
    <property type="project" value="InterPro"/>
</dbReference>
<dbReference type="InterPro" id="IPR002364">
    <property type="entry name" value="Quin_OxRdtase/zeta-crystal_CS"/>
</dbReference>
<evidence type="ECO:0000313" key="3">
    <source>
        <dbReference type="EMBL" id="WNZ26724.1"/>
    </source>
</evidence>
<proteinExistence type="predicted"/>
<name>A0AA96WK71_9CYAN</name>
<dbReference type="InterPro" id="IPR020843">
    <property type="entry name" value="ER"/>
</dbReference>
<dbReference type="SUPFAM" id="SSF51735">
    <property type="entry name" value="NAD(P)-binding Rossmann-fold domains"/>
    <property type="match status" value="1"/>
</dbReference>
<dbReference type="Pfam" id="PF13602">
    <property type="entry name" value="ADH_zinc_N_2"/>
    <property type="match status" value="1"/>
</dbReference>
<dbReference type="SMART" id="SM00829">
    <property type="entry name" value="PKS_ER"/>
    <property type="match status" value="1"/>
</dbReference>
<reference evidence="3" key="1">
    <citation type="submission" date="2020-05" db="EMBL/GenBank/DDBJ databases">
        <authorList>
            <person name="Zhu T."/>
            <person name="Keshari N."/>
            <person name="Lu X."/>
        </authorList>
    </citation>
    <scope>NUCLEOTIDE SEQUENCE</scope>
    <source>
        <strain evidence="3">NK1-12</strain>
    </source>
</reference>
<dbReference type="AlphaFoldDB" id="A0AA96WK71"/>
<dbReference type="InterPro" id="IPR011032">
    <property type="entry name" value="GroES-like_sf"/>
</dbReference>
<dbReference type="InterPro" id="IPR050700">
    <property type="entry name" value="YIM1/Zinc_Alcohol_DH_Fams"/>
</dbReference>
<gene>
    <name evidence="3" type="ORF">HJG54_21065</name>
</gene>
<sequence>MKAIARSQYGSAEVLKLEAVDKPVVSDQGVLVKVHATSVNAGDRHLMRGTPFIVRLIYGGLHQPKVKILGFDVAGRVEAVGQAITQFKPGDEVFGDLSECGFGAFAEYVCAPESALVLKPDTISFEEAAAIPGAALAALQGLRDCGHLQPGQKVLIIGASGGVGSFAVQIAKAFGAEVTALCSPQKIDKVKLLGADQVIDYTQVDVTQSGIDYDLILDAAAYRSVFDYFSILKPGGTYVLVGGSIARLFQILLFGSLISKFSRRKVTALASTPNQADLLTLKNWLTSGQIAPLIDQIYPLSDLPAAICKLEQRQVVGKVVIRV</sequence>
<dbReference type="GO" id="GO:0008270">
    <property type="term" value="F:zinc ion binding"/>
    <property type="evidence" value="ECO:0007669"/>
    <property type="project" value="InterPro"/>
</dbReference>
<dbReference type="InterPro" id="IPR036291">
    <property type="entry name" value="NAD(P)-bd_dom_sf"/>
</dbReference>
<dbReference type="PANTHER" id="PTHR11695">
    <property type="entry name" value="ALCOHOL DEHYDROGENASE RELATED"/>
    <property type="match status" value="1"/>
</dbReference>
<dbReference type="SUPFAM" id="SSF50129">
    <property type="entry name" value="GroES-like"/>
    <property type="match status" value="1"/>
</dbReference>
<keyword evidence="1" id="KW-0812">Transmembrane</keyword>
<dbReference type="EMBL" id="CP053586">
    <property type="protein sequence ID" value="WNZ26724.1"/>
    <property type="molecule type" value="Genomic_DNA"/>
</dbReference>
<feature type="domain" description="Enoyl reductase (ER)" evidence="2">
    <location>
        <begin position="10"/>
        <end position="321"/>
    </location>
</feature>
<evidence type="ECO:0000259" key="2">
    <source>
        <dbReference type="SMART" id="SM00829"/>
    </source>
</evidence>
<dbReference type="InterPro" id="IPR013154">
    <property type="entry name" value="ADH-like_N"/>
</dbReference>
<accession>A0AA96WK71</accession>